<dbReference type="RefSeq" id="WP_359776780.1">
    <property type="nucleotide sequence ID" value="NZ_JBEYRR010000003.1"/>
</dbReference>
<reference evidence="3 4" key="1">
    <citation type="submission" date="2024-06" db="EMBL/GenBank/DDBJ databases">
        <title>The Natural Products Discovery Center: Release of the First 8490 Sequenced Strains for Exploring Actinobacteria Biosynthetic Diversity.</title>
        <authorList>
            <person name="Kalkreuter E."/>
            <person name="Kautsar S.A."/>
            <person name="Yang D."/>
            <person name="Bader C.D."/>
            <person name="Teijaro C.N."/>
            <person name="Fluegel L."/>
            <person name="Davis C.M."/>
            <person name="Simpson J.R."/>
            <person name="Lauterbach L."/>
            <person name="Steele A.D."/>
            <person name="Gui C."/>
            <person name="Meng S."/>
            <person name="Li G."/>
            <person name="Viehrig K."/>
            <person name="Ye F."/>
            <person name="Su P."/>
            <person name="Kiefer A.F."/>
            <person name="Nichols A."/>
            <person name="Cepeda A.J."/>
            <person name="Yan W."/>
            <person name="Fan B."/>
            <person name="Jiang Y."/>
            <person name="Adhikari A."/>
            <person name="Zheng C.-J."/>
            <person name="Schuster L."/>
            <person name="Cowan T.M."/>
            <person name="Smanski M.J."/>
            <person name="Chevrette M.G."/>
            <person name="De Carvalho L.P.S."/>
            <person name="Shen B."/>
        </authorList>
    </citation>
    <scope>NUCLEOTIDE SEQUENCE [LARGE SCALE GENOMIC DNA]</scope>
    <source>
        <strain evidence="3 4">NPDC047833</strain>
    </source>
</reference>
<dbReference type="NCBIfam" id="NF041195">
    <property type="entry name" value="ScbA_BarX_GamBu"/>
    <property type="match status" value="1"/>
</dbReference>
<keyword evidence="4" id="KW-1185">Reference proteome</keyword>
<sequence>MALAAPVLTFLRPVPRELVHRSSIAEVFVTDGCRTSGSRFSVAAQWPRDHALYHPDEQGLSDPMLFAETIRQAMLYIAHEYCEVPLGHRFVGRDLSFDITDPAALRVTGVPVPVVMEAEWTWEEGRPRGARLDVRLLVAGTPCGTGTIRVFVMDDRRYGLLRRMAWGGDAPPVLAVDVAAAAPLVPPRRVGRLRWKDCVLERCWPDGDWRLRLDHDHAVLFDHPTDHVPLMVLMEGFRQLGHLCVHEQVGETSDDQAYALVATQVECAAFAELDAPIRLLVEQSVPGATAADVFRLRVAALQGDTLLARADMTWAGVGPRETGEGTGRRPEFASLTGGLAP</sequence>
<evidence type="ECO:0000313" key="3">
    <source>
        <dbReference type="EMBL" id="MEW2360724.1"/>
    </source>
</evidence>
<feature type="domain" description="A-factor biosynthesis hotdog" evidence="2">
    <location>
        <begin position="190"/>
        <end position="314"/>
    </location>
</feature>
<organism evidence="3 4">
    <name type="scientific">Streptomyces huasconensis</name>
    <dbReference type="NCBI Taxonomy" id="1854574"/>
    <lineage>
        <taxon>Bacteria</taxon>
        <taxon>Bacillati</taxon>
        <taxon>Actinomycetota</taxon>
        <taxon>Actinomycetes</taxon>
        <taxon>Kitasatosporales</taxon>
        <taxon>Streptomycetaceae</taxon>
        <taxon>Streptomyces</taxon>
    </lineage>
</organism>
<feature type="compositionally biased region" description="Basic and acidic residues" evidence="1">
    <location>
        <begin position="321"/>
        <end position="331"/>
    </location>
</feature>
<evidence type="ECO:0000259" key="2">
    <source>
        <dbReference type="Pfam" id="PF03756"/>
    </source>
</evidence>
<feature type="domain" description="A-factor biosynthesis hotdog" evidence="2">
    <location>
        <begin position="18"/>
        <end position="151"/>
    </location>
</feature>
<name>A0ABV3LP26_9ACTN</name>
<dbReference type="InterPro" id="IPR005509">
    <property type="entry name" value="AfsA_hotdog_dom"/>
</dbReference>
<dbReference type="InterPro" id="IPR047757">
    <property type="entry name" value="AfsA-like"/>
</dbReference>
<feature type="region of interest" description="Disordered" evidence="1">
    <location>
        <begin position="317"/>
        <end position="341"/>
    </location>
</feature>
<proteinExistence type="predicted"/>
<accession>A0ABV3LP26</accession>
<comment type="caution">
    <text evidence="3">The sequence shown here is derived from an EMBL/GenBank/DDBJ whole genome shotgun (WGS) entry which is preliminary data.</text>
</comment>
<evidence type="ECO:0000313" key="4">
    <source>
        <dbReference type="Proteomes" id="UP001553843"/>
    </source>
</evidence>
<dbReference type="Pfam" id="PF03756">
    <property type="entry name" value="AfsA"/>
    <property type="match status" value="2"/>
</dbReference>
<dbReference type="EMBL" id="JBEYRS010000001">
    <property type="protein sequence ID" value="MEW2360724.1"/>
    <property type="molecule type" value="Genomic_DNA"/>
</dbReference>
<protein>
    <submittedName>
        <fullName evidence="3">ScbA/BarX family gamma-butyrolactone biosynthesis protein</fullName>
    </submittedName>
</protein>
<dbReference type="Proteomes" id="UP001553843">
    <property type="component" value="Unassembled WGS sequence"/>
</dbReference>
<evidence type="ECO:0000256" key="1">
    <source>
        <dbReference type="SAM" id="MobiDB-lite"/>
    </source>
</evidence>
<gene>
    <name evidence="3" type="ORF">AB0887_01945</name>
</gene>